<dbReference type="RefSeq" id="YP_009117127.1">
    <property type="nucleotide sequence ID" value="NC_026286.1"/>
</dbReference>
<dbReference type="AlphaFoldDB" id="A0A0B4MZQ3"/>
<protein>
    <submittedName>
        <fullName evidence="2">Uncharacterized protein</fullName>
    </submittedName>
</protein>
<dbReference type="EMBL" id="KJ679272">
    <property type="protein sequence ID" value="AID52043.1"/>
    <property type="molecule type" value="Genomic_DNA"/>
</dbReference>
<name>A0A0B4MZQ3_9EUKA</name>
<keyword evidence="2" id="KW-0496">Mitochondrion</keyword>
<organism evidence="2">
    <name type="scientific">Acrasis kona</name>
    <dbReference type="NCBI Taxonomy" id="1008807"/>
    <lineage>
        <taxon>Eukaryota</taxon>
        <taxon>Discoba</taxon>
        <taxon>Heterolobosea</taxon>
        <taxon>Tetramitia</taxon>
        <taxon>Eutetramitia</taxon>
        <taxon>Acrasidae</taxon>
        <taxon>Acrasis</taxon>
    </lineage>
</organism>
<sequence length="376" mass="43805">MVGDIFEANDLVVVTTLGINELYIENKKYDNKCFNLISSILYQFKDYLNVDPKRMIIIMCLVITITIIIRLLQLFKLLNKNSKLSFIYRLLSSYANMSSIGGIYLLFKETFNSSKSLDVFLNLKFIKLVSKDKIDNKRNTFIEKYIEELTRLFNDDKEKLELFMNEKLEILNKVLTDEYIVLTKNEDLINNSVKLALSHFNEITSNNVVENNNSNAVIFFTFGILISVLCAYLYSIDVLNFSIFSSTSSIPSKISEISEMNENILKMDKKILSINEKISEINEKLFILEGKDNDIINKVTENKILADNRISYVDSQAERAFYRHLENFKETDQYIMQNKLDIDKSKEVIIRHNHLIKECKAEISKLNISVFGRRDR</sequence>
<reference evidence="2" key="2">
    <citation type="submission" date="2014-04" db="EMBL/GenBank/DDBJ databases">
        <authorList>
            <person name="Fu C.-J."/>
            <person name="Sheikh S."/>
            <person name="Miao W."/>
            <person name="Andersson S.G.E."/>
            <person name="Baldauf S.L."/>
        </authorList>
    </citation>
    <scope>NUCLEOTIDE SEQUENCE</scope>
    <source>
        <strain evidence="2">ATCC MYA-3509</strain>
    </source>
</reference>
<geneLocation type="mitochondrion" evidence="2"/>
<evidence type="ECO:0000313" key="2">
    <source>
        <dbReference type="EMBL" id="AID52043.1"/>
    </source>
</evidence>
<feature type="transmembrane region" description="Helical" evidence="1">
    <location>
        <begin position="55"/>
        <end position="75"/>
    </location>
</feature>
<keyword evidence="1" id="KW-0812">Transmembrane</keyword>
<evidence type="ECO:0000256" key="1">
    <source>
        <dbReference type="SAM" id="Phobius"/>
    </source>
</evidence>
<feature type="transmembrane region" description="Helical" evidence="1">
    <location>
        <begin position="216"/>
        <end position="234"/>
    </location>
</feature>
<dbReference type="GeneID" id="22974609"/>
<reference evidence="2" key="1">
    <citation type="journal article" date="2014" name="Genome Biol. Evol.">
        <title>Missing genes, multiple ORFs, and C-to-U type RNA editing in Acrasis kona (Heterolobosea, Excavata) mitochondrial DNA.</title>
        <authorList>
            <person name="Fu C.J."/>
            <person name="Sheikh S."/>
            <person name="Miao W."/>
            <person name="Andersson S.G."/>
            <person name="Baldauf S.L."/>
        </authorList>
    </citation>
    <scope>NUCLEOTIDE SEQUENCE</scope>
    <source>
        <strain evidence="2">ATCC MYA-3509</strain>
    </source>
</reference>
<keyword evidence="1" id="KW-0472">Membrane</keyword>
<accession>A0A0B4MZQ3</accession>
<feature type="transmembrane region" description="Helical" evidence="1">
    <location>
        <begin position="87"/>
        <end position="107"/>
    </location>
</feature>
<proteinExistence type="predicted"/>
<gene>
    <name evidence="2" type="primary">orf376</name>
</gene>
<keyword evidence="1" id="KW-1133">Transmembrane helix</keyword>